<protein>
    <submittedName>
        <fullName evidence="3">dTDP-4-amino-4,6-dideoxygalactose transaminase</fullName>
    </submittedName>
</protein>
<evidence type="ECO:0000256" key="2">
    <source>
        <dbReference type="RuleBase" id="RU004508"/>
    </source>
</evidence>
<organism evidence="3 4">
    <name type="scientific">Nitrospirillum amazonense</name>
    <dbReference type="NCBI Taxonomy" id="28077"/>
    <lineage>
        <taxon>Bacteria</taxon>
        <taxon>Pseudomonadati</taxon>
        <taxon>Pseudomonadota</taxon>
        <taxon>Alphaproteobacteria</taxon>
        <taxon>Rhodospirillales</taxon>
        <taxon>Azospirillaceae</taxon>
        <taxon>Nitrospirillum</taxon>
    </lineage>
</organism>
<dbReference type="PANTHER" id="PTHR30244">
    <property type="entry name" value="TRANSAMINASE"/>
    <property type="match status" value="1"/>
</dbReference>
<proteinExistence type="inferred from homology"/>
<keyword evidence="2" id="KW-0663">Pyridoxal phosphate</keyword>
<dbReference type="Gene3D" id="3.40.640.10">
    <property type="entry name" value="Type I PLP-dependent aspartate aminotransferase-like (Major domain)"/>
    <property type="match status" value="1"/>
</dbReference>
<evidence type="ECO:0000256" key="1">
    <source>
        <dbReference type="ARBA" id="ARBA00037999"/>
    </source>
</evidence>
<evidence type="ECO:0000313" key="4">
    <source>
        <dbReference type="Proteomes" id="UP000319859"/>
    </source>
</evidence>
<dbReference type="PANTHER" id="PTHR30244:SF34">
    <property type="entry name" value="DTDP-4-AMINO-4,6-DIDEOXYGALACTOSE TRANSAMINASE"/>
    <property type="match status" value="1"/>
</dbReference>
<comment type="similarity">
    <text evidence="1 2">Belongs to the DegT/DnrJ/EryC1 family.</text>
</comment>
<dbReference type="GO" id="GO:0006281">
    <property type="term" value="P:DNA repair"/>
    <property type="evidence" value="ECO:0007669"/>
    <property type="project" value="InterPro"/>
</dbReference>
<reference evidence="3 4" key="1">
    <citation type="submission" date="2019-06" db="EMBL/GenBank/DDBJ databases">
        <title>Genomic Encyclopedia of Type Strains, Phase IV (KMG-V): Genome sequencing to study the core and pangenomes of soil and plant-associated prokaryotes.</title>
        <authorList>
            <person name="Whitman W."/>
        </authorList>
    </citation>
    <scope>NUCLEOTIDE SEQUENCE [LARGE SCALE GENOMIC DNA]</scope>
    <source>
        <strain evidence="3 4">BR 11880</strain>
    </source>
</reference>
<dbReference type="Proteomes" id="UP000319859">
    <property type="component" value="Unassembled WGS sequence"/>
</dbReference>
<dbReference type="GO" id="GO:0008483">
    <property type="term" value="F:transaminase activity"/>
    <property type="evidence" value="ECO:0007669"/>
    <property type="project" value="TreeGrafter"/>
</dbReference>
<gene>
    <name evidence="3" type="ORF">FBZ89_10135</name>
</gene>
<dbReference type="Pfam" id="PF01041">
    <property type="entry name" value="DegT_DnrJ_EryC1"/>
    <property type="match status" value="1"/>
</dbReference>
<dbReference type="EMBL" id="VITN01000001">
    <property type="protein sequence ID" value="TWB24410.1"/>
    <property type="molecule type" value="Genomic_DNA"/>
</dbReference>
<dbReference type="GO" id="GO:0000271">
    <property type="term" value="P:polysaccharide biosynthetic process"/>
    <property type="evidence" value="ECO:0007669"/>
    <property type="project" value="TreeGrafter"/>
</dbReference>
<dbReference type="SUPFAM" id="SSF53383">
    <property type="entry name" value="PLP-dependent transferases"/>
    <property type="match status" value="1"/>
</dbReference>
<dbReference type="InterPro" id="IPR015421">
    <property type="entry name" value="PyrdxlP-dep_Trfase_major"/>
</dbReference>
<dbReference type="RefSeq" id="WP_211115047.1">
    <property type="nucleotide sequence ID" value="NZ_VITN01000001.1"/>
</dbReference>
<dbReference type="GO" id="GO:0030170">
    <property type="term" value="F:pyridoxal phosphate binding"/>
    <property type="evidence" value="ECO:0007669"/>
    <property type="project" value="TreeGrafter"/>
</dbReference>
<dbReference type="GO" id="GO:0003908">
    <property type="term" value="F:methylated-DNA-[protein]-cysteine S-methyltransferase activity"/>
    <property type="evidence" value="ECO:0007669"/>
    <property type="project" value="InterPro"/>
</dbReference>
<evidence type="ECO:0000313" key="3">
    <source>
        <dbReference type="EMBL" id="TWB24410.1"/>
    </source>
</evidence>
<accession>A0A560FSB1</accession>
<dbReference type="PROSITE" id="PS00374">
    <property type="entry name" value="MGMT"/>
    <property type="match status" value="1"/>
</dbReference>
<dbReference type="InterPro" id="IPR000653">
    <property type="entry name" value="DegT/StrS_aminotransferase"/>
</dbReference>
<dbReference type="AlphaFoldDB" id="A0A560FSB1"/>
<comment type="caution">
    <text evidence="3">The sequence shown here is derived from an EMBL/GenBank/DDBJ whole genome shotgun (WGS) entry which is preliminary data.</text>
</comment>
<dbReference type="InterPro" id="IPR001497">
    <property type="entry name" value="MethylDNA_cys_MeTrfase_AS"/>
</dbReference>
<dbReference type="InterPro" id="IPR015424">
    <property type="entry name" value="PyrdxlP-dep_Trfase"/>
</dbReference>
<name>A0A560FSB1_9PROT</name>
<sequence>MSGQPDQNPSPPLPFSLGYDDRDEEEIMRRWRAILRSNKWSHAAYLEEFEDAWRGWNELPAIAFDNWAGGAMAVLDHFKVRGATVLCPSNTFLATPRAAQLSGAEVVFYDCNRHDLCGSFDDFVAKAERHRPALAFIVHIGGHIAFDIHKIAAYCRDKGIILVEDCAHAVGADWNGQKPGSFGDAGIFSLYATKTITTGEGGVVVSKHEDVLRHARSYRDYGRGSGYKVQSLNHRMDEFRAAFGTVQIRRMPEIVAWKQAYARDVLDPLHPDRVRLPEGMSSGFYKYIVFQSIPTSTGKVYELPCHRIMGVEADLPNTDWVAKNHWCVPLYYPRPSLAQGTPE</sequence>